<dbReference type="FunFam" id="1.10.1520.10:FF:000001">
    <property type="entry name" value="Ribonuclease 3"/>
    <property type="match status" value="1"/>
</dbReference>
<dbReference type="GO" id="GO:0003723">
    <property type="term" value="F:RNA binding"/>
    <property type="evidence" value="ECO:0007669"/>
    <property type="project" value="UniProtKB-KW"/>
</dbReference>
<organism evidence="9 10">
    <name type="scientific">Cryomyces minteri</name>
    <dbReference type="NCBI Taxonomy" id="331657"/>
    <lineage>
        <taxon>Eukaryota</taxon>
        <taxon>Fungi</taxon>
        <taxon>Dikarya</taxon>
        <taxon>Ascomycota</taxon>
        <taxon>Pezizomycotina</taxon>
        <taxon>Dothideomycetes</taxon>
        <taxon>Dothideomycetes incertae sedis</taxon>
        <taxon>Cryomyces</taxon>
    </lineage>
</organism>
<dbReference type="PANTHER" id="PTHR11207">
    <property type="entry name" value="RIBONUCLEASE III"/>
    <property type="match status" value="1"/>
</dbReference>
<dbReference type="GO" id="GO:0004525">
    <property type="term" value="F:ribonuclease III activity"/>
    <property type="evidence" value="ECO:0007669"/>
    <property type="project" value="UniProtKB-EC"/>
</dbReference>
<evidence type="ECO:0000256" key="4">
    <source>
        <dbReference type="ARBA" id="ARBA00022759"/>
    </source>
</evidence>
<dbReference type="PANTHER" id="PTHR11207:SF0">
    <property type="entry name" value="RIBONUCLEASE 3"/>
    <property type="match status" value="1"/>
</dbReference>
<evidence type="ECO:0000259" key="8">
    <source>
        <dbReference type="PROSITE" id="PS50142"/>
    </source>
</evidence>
<protein>
    <recommendedName>
        <fullName evidence="2">ribonuclease III</fullName>
        <ecNumber evidence="2">3.1.26.3</ecNumber>
    </recommendedName>
</protein>
<dbReference type="OrthoDB" id="2392202at2759"/>
<dbReference type="AlphaFoldDB" id="A0A4U0W2A9"/>
<evidence type="ECO:0000256" key="2">
    <source>
        <dbReference type="ARBA" id="ARBA00012177"/>
    </source>
</evidence>
<proteinExistence type="predicted"/>
<evidence type="ECO:0000313" key="10">
    <source>
        <dbReference type="Proteomes" id="UP000308768"/>
    </source>
</evidence>
<name>A0A4U0W2A9_9PEZI</name>
<dbReference type="SUPFAM" id="SSF69065">
    <property type="entry name" value="RNase III domain-like"/>
    <property type="match status" value="1"/>
</dbReference>
<dbReference type="CDD" id="cd00593">
    <property type="entry name" value="RIBOc"/>
    <property type="match status" value="1"/>
</dbReference>
<comment type="catalytic activity">
    <reaction evidence="1">
        <text>Endonucleolytic cleavage to 5'-phosphomonoester.</text>
        <dbReference type="EC" id="3.1.26.3"/>
    </reaction>
</comment>
<dbReference type="STRING" id="331657.A0A4U0W2A9"/>
<dbReference type="Gene3D" id="1.10.1520.10">
    <property type="entry name" value="Ribonuclease III domain"/>
    <property type="match status" value="1"/>
</dbReference>
<dbReference type="GO" id="GO:0005654">
    <property type="term" value="C:nucleoplasm"/>
    <property type="evidence" value="ECO:0007669"/>
    <property type="project" value="TreeGrafter"/>
</dbReference>
<dbReference type="GO" id="GO:0006364">
    <property type="term" value="P:rRNA processing"/>
    <property type="evidence" value="ECO:0007669"/>
    <property type="project" value="TreeGrafter"/>
</dbReference>
<reference evidence="9 10" key="1">
    <citation type="submission" date="2017-03" db="EMBL/GenBank/DDBJ databases">
        <title>Genomes of endolithic fungi from Antarctica.</title>
        <authorList>
            <person name="Coleine C."/>
            <person name="Masonjones S."/>
            <person name="Stajich J.E."/>
        </authorList>
    </citation>
    <scope>NUCLEOTIDE SEQUENCE [LARGE SCALE GENOMIC DNA]</scope>
    <source>
        <strain evidence="9 10">CCFEE 5187</strain>
    </source>
</reference>
<evidence type="ECO:0000256" key="7">
    <source>
        <dbReference type="SAM" id="MobiDB-lite"/>
    </source>
</evidence>
<dbReference type="InterPro" id="IPR000999">
    <property type="entry name" value="RNase_III_dom"/>
</dbReference>
<dbReference type="InterPro" id="IPR036389">
    <property type="entry name" value="RNase_III_sf"/>
</dbReference>
<dbReference type="PROSITE" id="PS00517">
    <property type="entry name" value="RNASE_3_1"/>
    <property type="match status" value="1"/>
</dbReference>
<feature type="compositionally biased region" description="Pro residues" evidence="7">
    <location>
        <begin position="59"/>
        <end position="68"/>
    </location>
</feature>
<dbReference type="SMART" id="SM00535">
    <property type="entry name" value="RIBOc"/>
    <property type="match status" value="1"/>
</dbReference>
<dbReference type="PROSITE" id="PS50142">
    <property type="entry name" value="RNASE_3_2"/>
    <property type="match status" value="1"/>
</dbReference>
<keyword evidence="5" id="KW-0378">Hydrolase</keyword>
<feature type="compositionally biased region" description="Basic and acidic residues" evidence="7">
    <location>
        <begin position="1"/>
        <end position="11"/>
    </location>
</feature>
<sequence>MGEKRRYDHGAHQNHAQKKKKSSSANSEMARLNEKYPETAPYAKVSSHYDSSKDLNPNEPLPPLPPISDPYYAQAPFNHSSTAHFDRSSAVNDLSYERLEFLGDAYVEIIATRIIFSRYPHLPAGRQAQLRELVVKNVTLAQLAQSYDFGKRVRISNQEIESAGENAWTKILADVFEAYVAALVLSSPADGFETVEAWLTQLWAPLLVAQEKPVVNPDAKGALARKLVSRGVKLEYEQERKMEMDKSTSTQKYFIGVYLTGWGHVKRHLGSGTGQNKVQAGANAAADAMEGNKDLIEACSKMKAEFDLQRKAERLNTVEEPAEQASVKR</sequence>
<keyword evidence="6" id="KW-0694">RNA-binding</keyword>
<evidence type="ECO:0000256" key="6">
    <source>
        <dbReference type="ARBA" id="ARBA00022884"/>
    </source>
</evidence>
<dbReference type="GO" id="GO:0034475">
    <property type="term" value="P:U4 snRNA 3'-end processing"/>
    <property type="evidence" value="ECO:0007669"/>
    <property type="project" value="UniProtKB-ARBA"/>
</dbReference>
<feature type="region of interest" description="Disordered" evidence="7">
    <location>
        <begin position="1"/>
        <end position="73"/>
    </location>
</feature>
<evidence type="ECO:0000256" key="5">
    <source>
        <dbReference type="ARBA" id="ARBA00022801"/>
    </source>
</evidence>
<evidence type="ECO:0000256" key="3">
    <source>
        <dbReference type="ARBA" id="ARBA00022722"/>
    </source>
</evidence>
<feature type="domain" description="RNase III" evidence="8">
    <location>
        <begin position="85"/>
        <end position="188"/>
    </location>
</feature>
<dbReference type="EC" id="3.1.26.3" evidence="2"/>
<dbReference type="EMBL" id="NAJN01002256">
    <property type="protein sequence ID" value="TKA55275.1"/>
    <property type="molecule type" value="Genomic_DNA"/>
</dbReference>
<evidence type="ECO:0000313" key="9">
    <source>
        <dbReference type="EMBL" id="TKA55275.1"/>
    </source>
</evidence>
<comment type="caution">
    <text evidence="9">The sequence shown here is derived from an EMBL/GenBank/DDBJ whole genome shotgun (WGS) entry which is preliminary data.</text>
</comment>
<accession>A0A4U0W2A9</accession>
<evidence type="ECO:0000256" key="1">
    <source>
        <dbReference type="ARBA" id="ARBA00000109"/>
    </source>
</evidence>
<dbReference type="Gene3D" id="3.30.160.20">
    <property type="match status" value="1"/>
</dbReference>
<keyword evidence="4" id="KW-0255">Endonuclease</keyword>
<keyword evidence="3" id="KW-0540">Nuclease</keyword>
<dbReference type="Proteomes" id="UP000308768">
    <property type="component" value="Unassembled WGS sequence"/>
</dbReference>
<dbReference type="Pfam" id="PF00636">
    <property type="entry name" value="Ribonuclease_3"/>
    <property type="match status" value="1"/>
</dbReference>
<dbReference type="GO" id="GO:0034963">
    <property type="term" value="P:box C/D sno(s)RNA processing"/>
    <property type="evidence" value="ECO:0007669"/>
    <property type="project" value="UniProtKB-ARBA"/>
</dbReference>
<gene>
    <name evidence="9" type="ORF">B0A49_10589</name>
</gene>
<dbReference type="GO" id="GO:0030847">
    <property type="term" value="P:termination of RNA polymerase II transcription, exosome-dependent"/>
    <property type="evidence" value="ECO:0007669"/>
    <property type="project" value="UniProtKB-ARBA"/>
</dbReference>
<dbReference type="SUPFAM" id="SSF54768">
    <property type="entry name" value="dsRNA-binding domain-like"/>
    <property type="match status" value="1"/>
</dbReference>
<keyword evidence="10" id="KW-1185">Reference proteome</keyword>